<name>Q7RSQ1_PLAYO</name>
<protein>
    <submittedName>
        <fullName evidence="1">Uncharacterized protein</fullName>
    </submittedName>
</protein>
<dbReference type="AlphaFoldDB" id="Q7RSQ1"/>
<accession>Q7RSQ1</accession>
<dbReference type="Proteomes" id="UP000008553">
    <property type="component" value="Unassembled WGS sequence"/>
</dbReference>
<dbReference type="EMBL" id="AABL01000085">
    <property type="protein sequence ID" value="EAA22553.1"/>
    <property type="molecule type" value="Genomic_DNA"/>
</dbReference>
<dbReference type="PaxDb" id="73239-Q7RSQ1"/>
<evidence type="ECO:0000313" key="2">
    <source>
        <dbReference type="Proteomes" id="UP000008553"/>
    </source>
</evidence>
<evidence type="ECO:0000313" key="1">
    <source>
        <dbReference type="EMBL" id="EAA22553.1"/>
    </source>
</evidence>
<sequence>NVVFSILDRYFMHLYFMNIYYYISVG</sequence>
<comment type="caution">
    <text evidence="1">The sequence shown here is derived from an EMBL/GenBank/DDBJ whole genome shotgun (WGS) entry which is preliminary data.</text>
</comment>
<keyword evidence="2" id="KW-1185">Reference proteome</keyword>
<reference evidence="1 2" key="1">
    <citation type="journal article" date="2002" name="Nature">
        <title>Genome sequence and comparative analysis of the model rodent malaria parasite Plasmodium yoelii yoelii.</title>
        <authorList>
            <person name="Carlton J.M."/>
            <person name="Angiuoli S.V."/>
            <person name="Suh B.B."/>
            <person name="Kooij T.W."/>
            <person name="Pertea M."/>
            <person name="Silva J.C."/>
            <person name="Ermolaeva M.D."/>
            <person name="Allen J.E."/>
            <person name="Selengut J.D."/>
            <person name="Koo H.L."/>
            <person name="Peterson J.D."/>
            <person name="Pop M."/>
            <person name="Kosack D.S."/>
            <person name="Shumway M.F."/>
            <person name="Bidwell S.L."/>
            <person name="Shallom S.J."/>
            <person name="van Aken S.E."/>
            <person name="Riedmuller S.B."/>
            <person name="Feldblyum T.V."/>
            <person name="Cho J.K."/>
            <person name="Quackenbush J."/>
            <person name="Sedegah M."/>
            <person name="Shoaibi A."/>
            <person name="Cummings L.M."/>
            <person name="Florens L."/>
            <person name="Yates J.R."/>
            <person name="Raine J.D."/>
            <person name="Sinden R.E."/>
            <person name="Harris M.A."/>
            <person name="Cunningham D.A."/>
            <person name="Preiser P.R."/>
            <person name="Bergman L.W."/>
            <person name="Vaidya A.B."/>
            <person name="van Lin L.H."/>
            <person name="Janse C.J."/>
            <person name="Waters A.P."/>
            <person name="Smith H.O."/>
            <person name="White O.R."/>
            <person name="Salzberg S.L."/>
            <person name="Venter J.C."/>
            <person name="Fraser C.M."/>
            <person name="Hoffman S.L."/>
            <person name="Gardner M.J."/>
            <person name="Carucci D.J."/>
        </authorList>
    </citation>
    <scope>NUCLEOTIDE SEQUENCE [LARGE SCALE GENOMIC DNA]</scope>
    <source>
        <strain evidence="1 2">17XNL</strain>
    </source>
</reference>
<organism evidence="1 2">
    <name type="scientific">Plasmodium yoelii yoelii</name>
    <dbReference type="NCBI Taxonomy" id="73239"/>
    <lineage>
        <taxon>Eukaryota</taxon>
        <taxon>Sar</taxon>
        <taxon>Alveolata</taxon>
        <taxon>Apicomplexa</taxon>
        <taxon>Aconoidasida</taxon>
        <taxon>Haemosporida</taxon>
        <taxon>Plasmodiidae</taxon>
        <taxon>Plasmodium</taxon>
        <taxon>Plasmodium (Vinckeia)</taxon>
    </lineage>
</organism>
<dbReference type="InParanoid" id="Q7RSQ1"/>
<proteinExistence type="predicted"/>
<gene>
    <name evidence="1" type="ORF">PY00304</name>
</gene>
<feature type="non-terminal residue" evidence="1">
    <location>
        <position position="1"/>
    </location>
</feature>